<keyword evidence="2" id="KW-0560">Oxidoreductase</keyword>
<dbReference type="GO" id="GO:0004497">
    <property type="term" value="F:monooxygenase activity"/>
    <property type="evidence" value="ECO:0007669"/>
    <property type="project" value="UniProtKB-KW"/>
</dbReference>
<dbReference type="Pfam" id="PF03992">
    <property type="entry name" value="ABM"/>
    <property type="match status" value="1"/>
</dbReference>
<gene>
    <name evidence="2" type="ORF">FAZ98_25365</name>
</gene>
<dbReference type="Proteomes" id="UP000433577">
    <property type="component" value="Chromosome 3"/>
</dbReference>
<organism evidence="2 3">
    <name type="scientific">Paraburkholderia acidisoli</name>
    <dbReference type="NCBI Taxonomy" id="2571748"/>
    <lineage>
        <taxon>Bacteria</taxon>
        <taxon>Pseudomonadati</taxon>
        <taxon>Pseudomonadota</taxon>
        <taxon>Betaproteobacteria</taxon>
        <taxon>Burkholderiales</taxon>
        <taxon>Burkholderiaceae</taxon>
        <taxon>Paraburkholderia</taxon>
    </lineage>
</organism>
<dbReference type="GO" id="GO:0005829">
    <property type="term" value="C:cytosol"/>
    <property type="evidence" value="ECO:0007669"/>
    <property type="project" value="TreeGrafter"/>
</dbReference>
<dbReference type="EMBL" id="CP046915">
    <property type="protein sequence ID" value="QGZ65114.1"/>
    <property type="molecule type" value="Genomic_DNA"/>
</dbReference>
<dbReference type="PANTHER" id="PTHR33336:SF3">
    <property type="entry name" value="ABM DOMAIN-CONTAINING PROTEIN"/>
    <property type="match status" value="1"/>
</dbReference>
<proteinExistence type="predicted"/>
<dbReference type="KEGG" id="pacs:FAZ98_25365"/>
<dbReference type="Gene3D" id="3.30.70.100">
    <property type="match status" value="1"/>
</dbReference>
<dbReference type="AlphaFoldDB" id="A0A7Z2GP42"/>
<dbReference type="PANTHER" id="PTHR33336">
    <property type="entry name" value="QUINOL MONOOXYGENASE YGIN-RELATED"/>
    <property type="match status" value="1"/>
</dbReference>
<evidence type="ECO:0000259" key="1">
    <source>
        <dbReference type="PROSITE" id="PS51725"/>
    </source>
</evidence>
<evidence type="ECO:0000313" key="3">
    <source>
        <dbReference type="Proteomes" id="UP000433577"/>
    </source>
</evidence>
<reference evidence="2 3" key="1">
    <citation type="submission" date="2019-12" db="EMBL/GenBank/DDBJ databases">
        <title>Paraburkholderia acidiphila 7Q-K02 sp. nov and Paraburkholderia acidisoli DHF22 sp. nov., two strains isolated from forest soil.</title>
        <authorList>
            <person name="Gao Z."/>
            <person name="Qiu L."/>
        </authorList>
    </citation>
    <scope>NUCLEOTIDE SEQUENCE [LARGE SCALE GENOMIC DNA]</scope>
    <source>
        <strain evidence="2 3">DHF22</strain>
    </source>
</reference>
<keyword evidence="2" id="KW-0503">Monooxygenase</keyword>
<dbReference type="PROSITE" id="PS51725">
    <property type="entry name" value="ABM"/>
    <property type="match status" value="1"/>
</dbReference>
<name>A0A7Z2GP42_9BURK</name>
<feature type="domain" description="ABM" evidence="1">
    <location>
        <begin position="4"/>
        <end position="95"/>
    </location>
</feature>
<dbReference type="InterPro" id="IPR011008">
    <property type="entry name" value="Dimeric_a/b-barrel"/>
</dbReference>
<dbReference type="RefSeq" id="WP_158955218.1">
    <property type="nucleotide sequence ID" value="NZ_CP046915.1"/>
</dbReference>
<accession>A0A7Z2GP42</accession>
<keyword evidence="3" id="KW-1185">Reference proteome</keyword>
<evidence type="ECO:0000313" key="2">
    <source>
        <dbReference type="EMBL" id="QGZ65114.1"/>
    </source>
</evidence>
<dbReference type="SUPFAM" id="SSF54909">
    <property type="entry name" value="Dimeric alpha+beta barrel"/>
    <property type="match status" value="1"/>
</dbReference>
<dbReference type="InterPro" id="IPR007138">
    <property type="entry name" value="ABM_dom"/>
</dbReference>
<dbReference type="InterPro" id="IPR050744">
    <property type="entry name" value="AI-2_Isomerase_LsrG"/>
</dbReference>
<protein>
    <submittedName>
        <fullName evidence="2">Antibiotic biosynthesis monooxygenase</fullName>
    </submittedName>
</protein>
<dbReference type="OrthoDB" id="9812192at2"/>
<sequence>MSIENIVAIIVAQPDHAAAVAQALEEAVHAVRKESGCEQYDLHRDRVNPNRFIMIERWRDEEAVRAHGTGEALRKLGAALGSRATLDVIRLDAVV</sequence>